<dbReference type="EMBL" id="PKMF04000021">
    <property type="protein sequence ID" value="KAK7858224.1"/>
    <property type="molecule type" value="Genomic_DNA"/>
</dbReference>
<dbReference type="InterPro" id="IPR038408">
    <property type="entry name" value="GNK2_sf"/>
</dbReference>
<name>A0AAW0M592_QUESU</name>
<gene>
    <name evidence="8" type="primary">CRRSP55_12</name>
    <name evidence="8" type="ORF">CFP56_013864</name>
</gene>
<dbReference type="InterPro" id="IPR050581">
    <property type="entry name" value="CRR_secretory_protein"/>
</dbReference>
<comment type="caution">
    <text evidence="8">The sequence shown here is derived from an EMBL/GenBank/DDBJ whole genome shotgun (WGS) entry which is preliminary data.</text>
</comment>
<evidence type="ECO:0000313" key="8">
    <source>
        <dbReference type="EMBL" id="KAK7858224.1"/>
    </source>
</evidence>
<keyword evidence="2" id="KW-0964">Secreted</keyword>
<proteinExistence type="inferred from homology"/>
<dbReference type="AlphaFoldDB" id="A0AAW0M592"/>
<dbReference type="GO" id="GO:0005576">
    <property type="term" value="C:extracellular region"/>
    <property type="evidence" value="ECO:0007669"/>
    <property type="project" value="UniProtKB-SubCell"/>
</dbReference>
<dbReference type="CDD" id="cd23509">
    <property type="entry name" value="Gnk2-like"/>
    <property type="match status" value="2"/>
</dbReference>
<dbReference type="InterPro" id="IPR002902">
    <property type="entry name" value="GNK2"/>
</dbReference>
<feature type="chain" id="PRO_5043967978" evidence="6">
    <location>
        <begin position="33"/>
        <end position="250"/>
    </location>
</feature>
<protein>
    <submittedName>
        <fullName evidence="8">Cysteine-rich repeat secretory protein 55</fullName>
    </submittedName>
</protein>
<organism evidence="8">
    <name type="scientific">Quercus suber</name>
    <name type="common">Cork oak</name>
    <dbReference type="NCBI Taxonomy" id="58331"/>
    <lineage>
        <taxon>Eukaryota</taxon>
        <taxon>Viridiplantae</taxon>
        <taxon>Streptophyta</taxon>
        <taxon>Embryophyta</taxon>
        <taxon>Tracheophyta</taxon>
        <taxon>Spermatophyta</taxon>
        <taxon>Magnoliopsida</taxon>
        <taxon>eudicotyledons</taxon>
        <taxon>Gunneridae</taxon>
        <taxon>Pentapetalae</taxon>
        <taxon>rosids</taxon>
        <taxon>fabids</taxon>
        <taxon>Fagales</taxon>
        <taxon>Fagaceae</taxon>
        <taxon>Quercus</taxon>
    </lineage>
</organism>
<dbReference type="PANTHER" id="PTHR32411">
    <property type="entry name" value="CYSTEINE-RICH REPEAT SECRETORY PROTEIN 38-RELATED"/>
    <property type="match status" value="1"/>
</dbReference>
<evidence type="ECO:0000256" key="5">
    <source>
        <dbReference type="ARBA" id="ARBA00038515"/>
    </source>
</evidence>
<dbReference type="Pfam" id="PF01657">
    <property type="entry name" value="Stress-antifung"/>
    <property type="match status" value="1"/>
</dbReference>
<reference evidence="8" key="3">
    <citation type="submission" date="2023-07" db="EMBL/GenBank/DDBJ databases">
        <title>An improved reference 1 genome and first organelle genomes of Quercus suber.</title>
        <authorList>
            <consortium name="Genosuber Consortium"/>
            <person name="Usie A."/>
            <person name="Serra O."/>
            <person name="Barros P."/>
        </authorList>
    </citation>
    <scope>NUCLEOTIDE SEQUENCE</scope>
    <source>
        <strain evidence="8">HL8</strain>
        <tissue evidence="8">Leaves</tissue>
    </source>
</reference>
<dbReference type="PROSITE" id="PS51473">
    <property type="entry name" value="GNK2"/>
    <property type="match status" value="1"/>
</dbReference>
<reference evidence="8" key="1">
    <citation type="submission" date="2017-12" db="EMBL/GenBank/DDBJ databases">
        <authorList>
            <person name="Barbosa P."/>
            <person name="Usie A."/>
            <person name="Ramos A.M."/>
        </authorList>
    </citation>
    <scope>NUCLEOTIDE SEQUENCE</scope>
    <source>
        <strain evidence="8">HL8</strain>
        <tissue evidence="8">Leaves</tissue>
    </source>
</reference>
<evidence type="ECO:0000256" key="1">
    <source>
        <dbReference type="ARBA" id="ARBA00004613"/>
    </source>
</evidence>
<accession>A0AAW0M592</accession>
<comment type="similarity">
    <text evidence="5">Belongs to the cysteine-rich repeat secretory protein family.</text>
</comment>
<dbReference type="Gene3D" id="3.30.430.20">
    <property type="entry name" value="Gnk2 domain, C-X8-C-X2-C motif"/>
    <property type="match status" value="2"/>
</dbReference>
<keyword evidence="4" id="KW-0677">Repeat</keyword>
<feature type="domain" description="Gnk2-homologous" evidence="7">
    <location>
        <begin position="34"/>
        <end position="136"/>
    </location>
</feature>
<keyword evidence="3 6" id="KW-0732">Signal</keyword>
<evidence type="ECO:0000259" key="7">
    <source>
        <dbReference type="PROSITE" id="PS51473"/>
    </source>
</evidence>
<evidence type="ECO:0000256" key="3">
    <source>
        <dbReference type="ARBA" id="ARBA00022729"/>
    </source>
</evidence>
<evidence type="ECO:0000256" key="4">
    <source>
        <dbReference type="ARBA" id="ARBA00022737"/>
    </source>
</evidence>
<feature type="signal peptide" evidence="6">
    <location>
        <begin position="1"/>
        <end position="32"/>
    </location>
</feature>
<sequence length="250" mass="28032">MNLGVSLLQRRSMNLNYKILLLLALCICNAESANPLRQFCNTDTNIGSDSQISANIDRLLAELVSKTPSNGLIATSYGKNQYRVFGLAQCRRDVSRTDCSSCIQDAAKQIRQRCPNQANARIWYDFCFLRYNNKSFIGEIDTSYGILYGNVENVTDPDTFNKELGTLIGQIRAQAVETKNEGLGKGETKLSTFVTLYALVQCTRDLSLVWPLMWAILITFAKTGKDEEFYIAVVMSDMSSIYSSFLLIEC</sequence>
<reference evidence="8" key="2">
    <citation type="journal article" date="2018" name="Sci. Data">
        <title>The draft genome sequence of cork oak.</title>
        <authorList>
            <person name="Ramos A.M."/>
            <person name="Usie A."/>
            <person name="Barbosa P."/>
            <person name="Barros P.M."/>
            <person name="Capote T."/>
            <person name="Chaves I."/>
            <person name="Simoes F."/>
            <person name="Abreu I."/>
            <person name="Carrasquinho I."/>
            <person name="Faro C."/>
            <person name="Guimaraes J.B."/>
            <person name="Mendonca D."/>
            <person name="Nobrega F."/>
            <person name="Rodrigues L."/>
            <person name="Saibo N.J.M."/>
            <person name="Varela M.C."/>
            <person name="Egas C."/>
            <person name="Matos J."/>
            <person name="Miguel C.M."/>
            <person name="Oliveira M.M."/>
            <person name="Ricardo C.P."/>
            <person name="Goncalves S."/>
        </authorList>
    </citation>
    <scope>NUCLEOTIDE SEQUENCE [LARGE SCALE GENOMIC DNA]</scope>
    <source>
        <strain evidence="8">HL8</strain>
    </source>
</reference>
<evidence type="ECO:0000256" key="6">
    <source>
        <dbReference type="SAM" id="SignalP"/>
    </source>
</evidence>
<dbReference type="PANTHER" id="PTHR32411:SF55">
    <property type="entry name" value="CYSTEINE-RICH REPEAT SECRETORY PROTEIN 55"/>
    <property type="match status" value="1"/>
</dbReference>
<evidence type="ECO:0000256" key="2">
    <source>
        <dbReference type="ARBA" id="ARBA00022525"/>
    </source>
</evidence>
<comment type="subcellular location">
    <subcellularLocation>
        <location evidence="1">Secreted</location>
    </subcellularLocation>
</comment>